<gene>
    <name evidence="1" type="ORF">A3860_38280</name>
</gene>
<dbReference type="AlphaFoldDB" id="A0A1V9FLK6"/>
<dbReference type="EMBL" id="LVYD01000084">
    <property type="protein sequence ID" value="OQP59232.1"/>
    <property type="molecule type" value="Genomic_DNA"/>
</dbReference>
<organism evidence="1 2">
    <name type="scientific">Niastella vici</name>
    <dbReference type="NCBI Taxonomy" id="1703345"/>
    <lineage>
        <taxon>Bacteria</taxon>
        <taxon>Pseudomonadati</taxon>
        <taxon>Bacteroidota</taxon>
        <taxon>Chitinophagia</taxon>
        <taxon>Chitinophagales</taxon>
        <taxon>Chitinophagaceae</taxon>
        <taxon>Niastella</taxon>
    </lineage>
</organism>
<evidence type="ECO:0008006" key="3">
    <source>
        <dbReference type="Google" id="ProtNLM"/>
    </source>
</evidence>
<protein>
    <recommendedName>
        <fullName evidence="3">Outer membrane protein beta-barrel domain-containing protein</fullName>
    </recommendedName>
</protein>
<proteinExistence type="predicted"/>
<accession>A0A1V9FLK6</accession>
<evidence type="ECO:0000313" key="1">
    <source>
        <dbReference type="EMBL" id="OQP59232.1"/>
    </source>
</evidence>
<sequence>MYFTATSQPVKLFGNYSLSLPQQQMASNIQAIHSLHIGGLYQLPGQLKNLNVGLEFGIGMYAHKKIDQTFNFDANTSTVVPVNYNSNVFNFNLQTRYMFLDETKHLIVPYFTAKAGVYDFFSNIYIEDPSDPDGCHPLDKKNLISDKALYWGAGVGFQVDPSLFSKHKKDLPVKFDVSVNTIRGGKLDYINTKDLKDEQDVPSTNGKPLLVKFINVGTQDIHEHKVAQVYTSPLRLIEIKAGLLFRLGNW</sequence>
<name>A0A1V9FLK6_9BACT</name>
<keyword evidence="2" id="KW-1185">Reference proteome</keyword>
<reference evidence="1 2" key="1">
    <citation type="submission" date="2016-03" db="EMBL/GenBank/DDBJ databases">
        <title>Niastella vici sp. nov., isolated from farmland soil.</title>
        <authorList>
            <person name="Chen L."/>
            <person name="Wang D."/>
            <person name="Yang S."/>
            <person name="Wang G."/>
        </authorList>
    </citation>
    <scope>NUCLEOTIDE SEQUENCE [LARGE SCALE GENOMIC DNA]</scope>
    <source>
        <strain evidence="1 2">DJ57</strain>
    </source>
</reference>
<comment type="caution">
    <text evidence="1">The sequence shown here is derived from an EMBL/GenBank/DDBJ whole genome shotgun (WGS) entry which is preliminary data.</text>
</comment>
<dbReference type="Proteomes" id="UP000192796">
    <property type="component" value="Unassembled WGS sequence"/>
</dbReference>
<dbReference type="STRING" id="1703345.A3860_38280"/>
<evidence type="ECO:0000313" key="2">
    <source>
        <dbReference type="Proteomes" id="UP000192796"/>
    </source>
</evidence>